<sequence>MPVYTTAENSKESQTYEERHYPESKWVSTKVVGMVHKDARSTGFRRLFKYIQGANEPSEKVEMTAPVATKIVPGAGPNCESTFTVSFFIPPENAENPPKPTDPDVFIETWPAQTIYAKQFGGSPKDDEYVSHAQELAQELSDKNINQNYWFTAGYDSPFKMFNRRNEVWYVKDDKANNTQ</sequence>
<proteinExistence type="inferred from homology"/>
<dbReference type="InterPro" id="IPR011256">
    <property type="entry name" value="Reg_factor_effector_dom_sf"/>
</dbReference>
<dbReference type="PANTHER" id="PTHR11220:SF1">
    <property type="entry name" value="HEME-BINDING PROTEIN 2"/>
    <property type="match status" value="1"/>
</dbReference>
<name>A0AAN8PRV1_PATCE</name>
<keyword evidence="3" id="KW-1185">Reference proteome</keyword>
<dbReference type="Pfam" id="PF04832">
    <property type="entry name" value="SOUL"/>
    <property type="match status" value="1"/>
</dbReference>
<reference evidence="2 3" key="1">
    <citation type="submission" date="2024-01" db="EMBL/GenBank/DDBJ databases">
        <title>The genome of the rayed Mediterranean limpet Patella caerulea (Linnaeus, 1758).</title>
        <authorList>
            <person name="Anh-Thu Weber A."/>
            <person name="Halstead-Nussloch G."/>
        </authorList>
    </citation>
    <scope>NUCLEOTIDE SEQUENCE [LARGE SCALE GENOMIC DNA]</scope>
    <source>
        <strain evidence="2">AATW-2023a</strain>
        <tissue evidence="2">Whole specimen</tissue>
    </source>
</reference>
<dbReference type="Gene3D" id="3.20.80.10">
    <property type="entry name" value="Regulatory factor, effector binding domain"/>
    <property type="match status" value="1"/>
</dbReference>
<comment type="similarity">
    <text evidence="1">Belongs to the HEBP family.</text>
</comment>
<protein>
    <recommendedName>
        <fullName evidence="4">SOUL heme-binding protein</fullName>
    </recommendedName>
</protein>
<accession>A0AAN8PRV1</accession>
<evidence type="ECO:0000256" key="1">
    <source>
        <dbReference type="ARBA" id="ARBA00009817"/>
    </source>
</evidence>
<evidence type="ECO:0000313" key="2">
    <source>
        <dbReference type="EMBL" id="KAK6177131.1"/>
    </source>
</evidence>
<evidence type="ECO:0000313" key="3">
    <source>
        <dbReference type="Proteomes" id="UP001347796"/>
    </source>
</evidence>
<dbReference type="Proteomes" id="UP001347796">
    <property type="component" value="Unassembled WGS sequence"/>
</dbReference>
<dbReference type="FunFam" id="3.20.80.10:FF:000002">
    <property type="entry name" value="Heme-binding protein 2"/>
    <property type="match status" value="1"/>
</dbReference>
<dbReference type="SUPFAM" id="SSF55136">
    <property type="entry name" value="Probable bacterial effector-binding domain"/>
    <property type="match status" value="1"/>
</dbReference>
<organism evidence="2 3">
    <name type="scientific">Patella caerulea</name>
    <name type="common">Rayed Mediterranean limpet</name>
    <dbReference type="NCBI Taxonomy" id="87958"/>
    <lineage>
        <taxon>Eukaryota</taxon>
        <taxon>Metazoa</taxon>
        <taxon>Spiralia</taxon>
        <taxon>Lophotrochozoa</taxon>
        <taxon>Mollusca</taxon>
        <taxon>Gastropoda</taxon>
        <taxon>Patellogastropoda</taxon>
        <taxon>Patelloidea</taxon>
        <taxon>Patellidae</taxon>
        <taxon>Patella</taxon>
    </lineage>
</organism>
<dbReference type="EMBL" id="JAZGQO010000010">
    <property type="protein sequence ID" value="KAK6177131.1"/>
    <property type="molecule type" value="Genomic_DNA"/>
</dbReference>
<evidence type="ECO:0008006" key="4">
    <source>
        <dbReference type="Google" id="ProtNLM"/>
    </source>
</evidence>
<dbReference type="GO" id="GO:0020037">
    <property type="term" value="F:heme binding"/>
    <property type="evidence" value="ECO:0007669"/>
    <property type="project" value="TreeGrafter"/>
</dbReference>
<gene>
    <name evidence="2" type="ORF">SNE40_015297</name>
</gene>
<dbReference type="PANTHER" id="PTHR11220">
    <property type="entry name" value="HEME-BINDING PROTEIN-RELATED"/>
    <property type="match status" value="1"/>
</dbReference>
<comment type="caution">
    <text evidence="2">The sequence shown here is derived from an EMBL/GenBank/DDBJ whole genome shotgun (WGS) entry which is preliminary data.</text>
</comment>
<dbReference type="AlphaFoldDB" id="A0AAN8PRV1"/>
<dbReference type="InterPro" id="IPR006917">
    <property type="entry name" value="SOUL_heme-bd"/>
</dbReference>